<sequence length="448" mass="48247">MDAWLAAALDYIPRWIGFQLRHHDQPGCAVAIDHGGATVLDAAFGVADLSTGEALTTAHRLRVASHSKTFTAAGILRLIERGLLRLDDPVGDYVEGLHPDVADATIAELVSHSAGLLRDGPDAGQFLDRRPYLDEAELRADLALPPVLPAATRFKYSNHGYGLLGLVIEAVADRPYADWIAREVIAPSGLAETTPDVPATPGIPLARGHSCRWPLGRRVVIAGDNPTRAMAAAAGFTATARDVARFFGSLSPGAERSILEPRTRREMTRRLWRDEAVSLERHYGLGVISGPPGEWAWFGHTGSFQGFLSRTVVVPDHSLAITVLTNSIDGPAYAFVDGILHILRTFEARGAPPAGRERWSGRRWTLWGAFDLVPVGERVLVAVPGLPLPFLDATEIAVDGPDRGHVARAHGFMSPAEPVRLEPESVWIGGAHLVSEGALARELAARET</sequence>
<reference evidence="2 3" key="2">
    <citation type="submission" date="2019-09" db="EMBL/GenBank/DDBJ databases">
        <authorList>
            <person name="Jin C."/>
        </authorList>
    </citation>
    <scope>NUCLEOTIDE SEQUENCE [LARGE SCALE GENOMIC DNA]</scope>
    <source>
        <strain evidence="2 3">BN140002</strain>
    </source>
</reference>
<feature type="domain" description="Beta-lactamase-related" evidence="1">
    <location>
        <begin position="22"/>
        <end position="336"/>
    </location>
</feature>
<name>A0A5B2VE95_9HYPH</name>
<protein>
    <submittedName>
        <fullName evidence="2">Beta-lactamase family protein</fullName>
    </submittedName>
</protein>
<dbReference type="Proteomes" id="UP000323142">
    <property type="component" value="Unassembled WGS sequence"/>
</dbReference>
<dbReference type="InterPro" id="IPR012338">
    <property type="entry name" value="Beta-lactam/transpept-like"/>
</dbReference>
<gene>
    <name evidence="2" type="ORF">F0L46_13315</name>
</gene>
<accession>A0A5B2VE95</accession>
<dbReference type="Gene3D" id="3.40.710.10">
    <property type="entry name" value="DD-peptidase/beta-lactamase superfamily"/>
    <property type="match status" value="1"/>
</dbReference>
<evidence type="ECO:0000313" key="2">
    <source>
        <dbReference type="EMBL" id="KAA2236742.1"/>
    </source>
</evidence>
<organism evidence="2 3">
    <name type="scientific">Salinarimonas soli</name>
    <dbReference type="NCBI Taxonomy" id="1638099"/>
    <lineage>
        <taxon>Bacteria</taxon>
        <taxon>Pseudomonadati</taxon>
        <taxon>Pseudomonadota</taxon>
        <taxon>Alphaproteobacteria</taxon>
        <taxon>Hyphomicrobiales</taxon>
        <taxon>Salinarimonadaceae</taxon>
        <taxon>Salinarimonas</taxon>
    </lineage>
</organism>
<dbReference type="Pfam" id="PF00144">
    <property type="entry name" value="Beta-lactamase"/>
    <property type="match status" value="1"/>
</dbReference>
<dbReference type="AlphaFoldDB" id="A0A5B2VE95"/>
<dbReference type="EMBL" id="VUOA01000023">
    <property type="protein sequence ID" value="KAA2236742.1"/>
    <property type="molecule type" value="Genomic_DNA"/>
</dbReference>
<dbReference type="PANTHER" id="PTHR46825:SF9">
    <property type="entry name" value="BETA-LACTAMASE-RELATED DOMAIN-CONTAINING PROTEIN"/>
    <property type="match status" value="1"/>
</dbReference>
<comment type="caution">
    <text evidence="2">The sequence shown here is derived from an EMBL/GenBank/DDBJ whole genome shotgun (WGS) entry which is preliminary data.</text>
</comment>
<dbReference type="RefSeq" id="WP_149818297.1">
    <property type="nucleotide sequence ID" value="NZ_VUOA01000023.1"/>
</dbReference>
<keyword evidence="3" id="KW-1185">Reference proteome</keyword>
<dbReference type="InterPro" id="IPR050491">
    <property type="entry name" value="AmpC-like"/>
</dbReference>
<reference evidence="2 3" key="1">
    <citation type="submission" date="2019-09" db="EMBL/GenBank/DDBJ databases">
        <title>Salinarimonas rosea gen. nov., sp. nov., a new member of the a-2 subgroup of the Proteobacteria.</title>
        <authorList>
            <person name="Liu J."/>
        </authorList>
    </citation>
    <scope>NUCLEOTIDE SEQUENCE [LARGE SCALE GENOMIC DNA]</scope>
    <source>
        <strain evidence="2 3">BN140002</strain>
    </source>
</reference>
<evidence type="ECO:0000313" key="3">
    <source>
        <dbReference type="Proteomes" id="UP000323142"/>
    </source>
</evidence>
<dbReference type="PANTHER" id="PTHR46825">
    <property type="entry name" value="D-ALANYL-D-ALANINE-CARBOXYPEPTIDASE/ENDOPEPTIDASE AMPH"/>
    <property type="match status" value="1"/>
</dbReference>
<proteinExistence type="predicted"/>
<evidence type="ECO:0000259" key="1">
    <source>
        <dbReference type="Pfam" id="PF00144"/>
    </source>
</evidence>
<dbReference type="SUPFAM" id="SSF56601">
    <property type="entry name" value="beta-lactamase/transpeptidase-like"/>
    <property type="match status" value="1"/>
</dbReference>
<dbReference type="InterPro" id="IPR001466">
    <property type="entry name" value="Beta-lactam-related"/>
</dbReference>
<dbReference type="OrthoDB" id="5377981at2"/>